<dbReference type="SUPFAM" id="SSF53448">
    <property type="entry name" value="Nucleotide-diphospho-sugar transferases"/>
    <property type="match status" value="1"/>
</dbReference>
<dbReference type="Proteomes" id="UP000800200">
    <property type="component" value="Unassembled WGS sequence"/>
</dbReference>
<proteinExistence type="predicted"/>
<gene>
    <name evidence="4" type="ORF">K469DRAFT_573231</name>
</gene>
<dbReference type="Gene3D" id="3.90.550.10">
    <property type="entry name" value="Spore Coat Polysaccharide Biosynthesis Protein SpsA, Chain A"/>
    <property type="match status" value="1"/>
</dbReference>
<dbReference type="AlphaFoldDB" id="A0A6A6E541"/>
<sequence length="814" mass="92975">MTDIKCELMVNFLHSKQEERIWTLGEPGEGVMLKKSKGRYACCPVELQSDNSNFYDMVAQMNVRAAMTVNTRVLKLILARTDLPYVELTADLRLQIIPDIASLPHCQKHQFAAFIATQQILVVWEDDPKRIIDRAAYIQDTLMTMIWRTGEAEKLDPFNNITATDEMDLEATADEEKPRRIVLLQPTITAGTLILVLAAIGGGWRNVAIEVYVDHNYIRAAFAACILPQLWLALFFFQALIANITQIIGPIGQMSENTKFYSGVAPRRIRRDNGFPHVTIQMPVYKEGLHSVIEPTIRSIKAAISTYELQGGTANIFVNDDGMQLLDEALQRQRQDFYDEHNIGWVARPGHNPKGLEGARTFNRRGKFKKASNMNYGLWISVQIEEKLAAIERHGDWSQKDEIAAYSRALREVIAERGGEAWADGNIRIGDYILLIDSDTRVPTDCFLDAVSEMERSPPVSIIQYSSGVMNVTDSFFEKGITFFTNLVYTQIRYAVANGDVAPFVGHNAILRWSALQEIAYNCPDDGWEKYWSESTVSEDFDMALRLQTNGYLVRLGAYKDDGFREGVSLTVYDELARWEKYAYGCNELIFHPVKYWVTRGPFTKLFRQFIFSNMPFPSKVTIMAYIGTYYALGSAWLLTLMNYFLTGWYNGWLDHYYIDSFKVYFAIVVVFTALGNIALAVLRYRIAEQELLPSLWENFKWIPLLVIFLGGISLHVSQALLSHMFGFDMSWGTTAKEVENISFFEEIPRVIKKFKFTFLFCILSTAMMIAFAIVVPPMWRITFFTPIWPLGSVILSHLLLPIVLNPNLMLFTW</sequence>
<feature type="domain" description="DUF7928" evidence="3">
    <location>
        <begin position="4"/>
        <end position="154"/>
    </location>
</feature>
<evidence type="ECO:0000313" key="5">
    <source>
        <dbReference type="Proteomes" id="UP000800200"/>
    </source>
</evidence>
<dbReference type="PANTHER" id="PTHR35408">
    <property type="entry name" value="CHROMOSOME 15, WHOLE GENOME SHOTGUN SEQUENCE"/>
    <property type="match status" value="1"/>
</dbReference>
<evidence type="ECO:0000313" key="4">
    <source>
        <dbReference type="EMBL" id="KAF2186273.1"/>
    </source>
</evidence>
<dbReference type="EMBL" id="ML994630">
    <property type="protein sequence ID" value="KAF2186273.1"/>
    <property type="molecule type" value="Genomic_DNA"/>
</dbReference>
<feature type="transmembrane region" description="Helical" evidence="1">
    <location>
        <begin position="757"/>
        <end position="776"/>
    </location>
</feature>
<dbReference type="Pfam" id="PF25550">
    <property type="entry name" value="DUF7928"/>
    <property type="match status" value="1"/>
</dbReference>
<feature type="domain" description="Glycosyltransferase 2-like" evidence="2">
    <location>
        <begin position="432"/>
        <end position="645"/>
    </location>
</feature>
<dbReference type="InterPro" id="IPR057688">
    <property type="entry name" value="DUF7928"/>
</dbReference>
<evidence type="ECO:0000259" key="3">
    <source>
        <dbReference type="Pfam" id="PF25550"/>
    </source>
</evidence>
<feature type="transmembrane region" description="Helical" evidence="1">
    <location>
        <begin position="788"/>
        <end position="805"/>
    </location>
</feature>
<feature type="transmembrane region" description="Helical" evidence="1">
    <location>
        <begin position="664"/>
        <end position="683"/>
    </location>
</feature>
<keyword evidence="1" id="KW-1133">Transmembrane helix</keyword>
<dbReference type="InterPro" id="IPR029044">
    <property type="entry name" value="Nucleotide-diphossugar_trans"/>
</dbReference>
<dbReference type="OrthoDB" id="38531at2759"/>
<dbReference type="Pfam" id="PF13632">
    <property type="entry name" value="Glyco_trans_2_3"/>
    <property type="match status" value="1"/>
</dbReference>
<protein>
    <submittedName>
        <fullName evidence="4">Uncharacterized protein</fullName>
    </submittedName>
</protein>
<feature type="transmembrane region" description="Helical" evidence="1">
    <location>
        <begin position="181"/>
        <end position="204"/>
    </location>
</feature>
<feature type="transmembrane region" description="Helical" evidence="1">
    <location>
        <begin position="216"/>
        <end position="237"/>
    </location>
</feature>
<keyword evidence="1" id="KW-0472">Membrane</keyword>
<dbReference type="PANTHER" id="PTHR35408:SF3">
    <property type="entry name" value="GLYCOSYLTRANSFERASE 2-LIKE DOMAIN-CONTAINING PROTEIN"/>
    <property type="match status" value="1"/>
</dbReference>
<feature type="transmembrane region" description="Helical" evidence="1">
    <location>
        <begin position="703"/>
        <end position="722"/>
    </location>
</feature>
<reference evidence="4" key="1">
    <citation type="journal article" date="2020" name="Stud. Mycol.">
        <title>101 Dothideomycetes genomes: a test case for predicting lifestyles and emergence of pathogens.</title>
        <authorList>
            <person name="Haridas S."/>
            <person name="Albert R."/>
            <person name="Binder M."/>
            <person name="Bloem J."/>
            <person name="Labutti K."/>
            <person name="Salamov A."/>
            <person name="Andreopoulos B."/>
            <person name="Baker S."/>
            <person name="Barry K."/>
            <person name="Bills G."/>
            <person name="Bluhm B."/>
            <person name="Cannon C."/>
            <person name="Castanera R."/>
            <person name="Culley D."/>
            <person name="Daum C."/>
            <person name="Ezra D."/>
            <person name="Gonzalez J."/>
            <person name="Henrissat B."/>
            <person name="Kuo A."/>
            <person name="Liang C."/>
            <person name="Lipzen A."/>
            <person name="Lutzoni F."/>
            <person name="Magnuson J."/>
            <person name="Mondo S."/>
            <person name="Nolan M."/>
            <person name="Ohm R."/>
            <person name="Pangilinan J."/>
            <person name="Park H.-J."/>
            <person name="Ramirez L."/>
            <person name="Alfaro M."/>
            <person name="Sun H."/>
            <person name="Tritt A."/>
            <person name="Yoshinaga Y."/>
            <person name="Zwiers L.-H."/>
            <person name="Turgeon B."/>
            <person name="Goodwin S."/>
            <person name="Spatafora J."/>
            <person name="Crous P."/>
            <person name="Grigoriev I."/>
        </authorList>
    </citation>
    <scope>NUCLEOTIDE SEQUENCE</scope>
    <source>
        <strain evidence="4">CBS 207.26</strain>
    </source>
</reference>
<dbReference type="InterPro" id="IPR001173">
    <property type="entry name" value="Glyco_trans_2-like"/>
</dbReference>
<keyword evidence="1" id="KW-0812">Transmembrane</keyword>
<accession>A0A6A6E541</accession>
<keyword evidence="5" id="KW-1185">Reference proteome</keyword>
<organism evidence="4 5">
    <name type="scientific">Zopfia rhizophila CBS 207.26</name>
    <dbReference type="NCBI Taxonomy" id="1314779"/>
    <lineage>
        <taxon>Eukaryota</taxon>
        <taxon>Fungi</taxon>
        <taxon>Dikarya</taxon>
        <taxon>Ascomycota</taxon>
        <taxon>Pezizomycotina</taxon>
        <taxon>Dothideomycetes</taxon>
        <taxon>Dothideomycetes incertae sedis</taxon>
        <taxon>Zopfiaceae</taxon>
        <taxon>Zopfia</taxon>
    </lineage>
</organism>
<feature type="transmembrane region" description="Helical" evidence="1">
    <location>
        <begin position="623"/>
        <end position="644"/>
    </location>
</feature>
<evidence type="ECO:0000259" key="2">
    <source>
        <dbReference type="Pfam" id="PF13632"/>
    </source>
</evidence>
<name>A0A6A6E541_9PEZI</name>
<evidence type="ECO:0000256" key="1">
    <source>
        <dbReference type="SAM" id="Phobius"/>
    </source>
</evidence>